<dbReference type="Proteomes" id="UP001529510">
    <property type="component" value="Unassembled WGS sequence"/>
</dbReference>
<dbReference type="CDD" id="cd00063">
    <property type="entry name" value="FN3"/>
    <property type="match status" value="1"/>
</dbReference>
<dbReference type="Gene3D" id="2.60.40.10">
    <property type="entry name" value="Immunoglobulins"/>
    <property type="match status" value="1"/>
</dbReference>
<protein>
    <recommendedName>
        <fullName evidence="1">Fibronectin type-III domain-containing protein</fullName>
    </recommendedName>
</protein>
<accession>A0ABD0N899</accession>
<sequence>VYKGDETSFQLSGLQWNTDYRVRVFACRRCADTLQELCGSFSPSAHFNLRRSDATLAVEVDVNRVPTGRTLSDE</sequence>
<proteinExistence type="predicted"/>
<evidence type="ECO:0000313" key="2">
    <source>
        <dbReference type="EMBL" id="KAL0156543.1"/>
    </source>
</evidence>
<dbReference type="EMBL" id="JAMKFB020000024">
    <property type="protein sequence ID" value="KAL0156543.1"/>
    <property type="molecule type" value="Genomic_DNA"/>
</dbReference>
<feature type="non-terminal residue" evidence="2">
    <location>
        <position position="1"/>
    </location>
</feature>
<dbReference type="InterPro" id="IPR003961">
    <property type="entry name" value="FN3_dom"/>
</dbReference>
<name>A0ABD0N899_CIRMR</name>
<reference evidence="2 3" key="1">
    <citation type="submission" date="2024-05" db="EMBL/GenBank/DDBJ databases">
        <title>Genome sequencing and assembly of Indian major carp, Cirrhinus mrigala (Hamilton, 1822).</title>
        <authorList>
            <person name="Mohindra V."/>
            <person name="Chowdhury L.M."/>
            <person name="Lal K."/>
            <person name="Jena J.K."/>
        </authorList>
    </citation>
    <scope>NUCLEOTIDE SEQUENCE [LARGE SCALE GENOMIC DNA]</scope>
    <source>
        <strain evidence="2">CM1030</strain>
        <tissue evidence="2">Blood</tissue>
    </source>
</reference>
<organism evidence="2 3">
    <name type="scientific">Cirrhinus mrigala</name>
    <name type="common">Mrigala</name>
    <dbReference type="NCBI Taxonomy" id="683832"/>
    <lineage>
        <taxon>Eukaryota</taxon>
        <taxon>Metazoa</taxon>
        <taxon>Chordata</taxon>
        <taxon>Craniata</taxon>
        <taxon>Vertebrata</taxon>
        <taxon>Euteleostomi</taxon>
        <taxon>Actinopterygii</taxon>
        <taxon>Neopterygii</taxon>
        <taxon>Teleostei</taxon>
        <taxon>Ostariophysi</taxon>
        <taxon>Cypriniformes</taxon>
        <taxon>Cyprinidae</taxon>
        <taxon>Labeoninae</taxon>
        <taxon>Labeonini</taxon>
        <taxon>Cirrhinus</taxon>
    </lineage>
</organism>
<gene>
    <name evidence="2" type="ORF">M9458_047789</name>
</gene>
<dbReference type="InterPro" id="IPR036116">
    <property type="entry name" value="FN3_sf"/>
</dbReference>
<evidence type="ECO:0000313" key="3">
    <source>
        <dbReference type="Proteomes" id="UP001529510"/>
    </source>
</evidence>
<dbReference type="AlphaFoldDB" id="A0ABD0N899"/>
<feature type="non-terminal residue" evidence="2">
    <location>
        <position position="74"/>
    </location>
</feature>
<dbReference type="SUPFAM" id="SSF49265">
    <property type="entry name" value="Fibronectin type III"/>
    <property type="match status" value="1"/>
</dbReference>
<evidence type="ECO:0000259" key="1">
    <source>
        <dbReference type="PROSITE" id="PS50853"/>
    </source>
</evidence>
<dbReference type="PROSITE" id="PS50853">
    <property type="entry name" value="FN3"/>
    <property type="match status" value="1"/>
</dbReference>
<feature type="domain" description="Fibronectin type-III" evidence="1">
    <location>
        <begin position="1"/>
        <end position="52"/>
    </location>
</feature>
<comment type="caution">
    <text evidence="2">The sequence shown here is derived from an EMBL/GenBank/DDBJ whole genome shotgun (WGS) entry which is preliminary data.</text>
</comment>
<keyword evidence="3" id="KW-1185">Reference proteome</keyword>
<dbReference type="InterPro" id="IPR013783">
    <property type="entry name" value="Ig-like_fold"/>
</dbReference>